<evidence type="ECO:0000313" key="1">
    <source>
        <dbReference type="EMBL" id="KAH7998996.1"/>
    </source>
</evidence>
<keyword evidence="2" id="KW-1185">Reference proteome</keyword>
<evidence type="ECO:0000313" key="2">
    <source>
        <dbReference type="Proteomes" id="UP000827872"/>
    </source>
</evidence>
<dbReference type="EMBL" id="CM037618">
    <property type="protein sequence ID" value="KAH7998996.1"/>
    <property type="molecule type" value="Genomic_DNA"/>
</dbReference>
<sequence>MLRMKRMKRQSVGLFQTSNPSIVPSLCTEGWKRSSLLRFQHYQSASHQLNSELDFSTCDSPVQRQRNAPFAYPSPTLSATHYFPKFLFFKLNPGFFLFGTPRKQK</sequence>
<gene>
    <name evidence="1" type="ORF">K3G42_003690</name>
</gene>
<proteinExistence type="predicted"/>
<name>A0ACB8F1K6_9SAUR</name>
<dbReference type="Proteomes" id="UP000827872">
    <property type="component" value="Linkage Group LG05"/>
</dbReference>
<reference evidence="1" key="1">
    <citation type="submission" date="2021-08" db="EMBL/GenBank/DDBJ databases">
        <title>The first chromosome-level gecko genome reveals the dynamic sex chromosomes of Neotropical dwarf geckos (Sphaerodactylidae: Sphaerodactylus).</title>
        <authorList>
            <person name="Pinto B.J."/>
            <person name="Keating S.E."/>
            <person name="Gamble T."/>
        </authorList>
    </citation>
    <scope>NUCLEOTIDE SEQUENCE</scope>
    <source>
        <strain evidence="1">TG3544</strain>
    </source>
</reference>
<organism evidence="1 2">
    <name type="scientific">Sphaerodactylus townsendi</name>
    <dbReference type="NCBI Taxonomy" id="933632"/>
    <lineage>
        <taxon>Eukaryota</taxon>
        <taxon>Metazoa</taxon>
        <taxon>Chordata</taxon>
        <taxon>Craniata</taxon>
        <taxon>Vertebrata</taxon>
        <taxon>Euteleostomi</taxon>
        <taxon>Lepidosauria</taxon>
        <taxon>Squamata</taxon>
        <taxon>Bifurcata</taxon>
        <taxon>Gekkota</taxon>
        <taxon>Sphaerodactylidae</taxon>
        <taxon>Sphaerodactylus</taxon>
    </lineage>
</organism>
<comment type="caution">
    <text evidence="1">The sequence shown here is derived from an EMBL/GenBank/DDBJ whole genome shotgun (WGS) entry which is preliminary data.</text>
</comment>
<protein>
    <submittedName>
        <fullName evidence="1">Uncharacterized protein</fullName>
    </submittedName>
</protein>
<accession>A0ACB8F1K6</accession>